<dbReference type="EMBL" id="BK015176">
    <property type="protein sequence ID" value="DAD94396.1"/>
    <property type="molecule type" value="Genomic_DNA"/>
</dbReference>
<accession>A0A8S5NJ25</accession>
<dbReference type="InterPro" id="IPR013325">
    <property type="entry name" value="RNA_pol_sigma_r2"/>
</dbReference>
<protein>
    <submittedName>
        <fullName evidence="1">Sigma factor AlgU negative regulatory factor, TRANSCRIPTION.96A</fullName>
    </submittedName>
</protein>
<name>A0A8S5NJ25_9CAUD</name>
<proteinExistence type="predicted"/>
<sequence length="186" mass="21843">MNIDQILFMYCDNNMAKLKRICQPMIVKIGGISNKDYDDFYSIALDVLNDTALRYEEDKECNFDGFLASNIKRKFNTEIRDRNREKRIPAKMVDSMHNFITEDGFTLEDIISSNFDTYEAACGDHFEGTKIERYLKNLSNTQRQIVHYLVQGYDESEIRELLHMSKKDYSNNLSVIQAYENVKILM</sequence>
<dbReference type="SUPFAM" id="SSF88946">
    <property type="entry name" value="Sigma2 domain of RNA polymerase sigma factors"/>
    <property type="match status" value="1"/>
</dbReference>
<evidence type="ECO:0000313" key="1">
    <source>
        <dbReference type="EMBL" id="DAD94396.1"/>
    </source>
</evidence>
<dbReference type="GO" id="GO:0006352">
    <property type="term" value="P:DNA-templated transcription initiation"/>
    <property type="evidence" value="ECO:0007669"/>
    <property type="project" value="InterPro"/>
</dbReference>
<organism evidence="1">
    <name type="scientific">Siphoviridae sp. cttFh17</name>
    <dbReference type="NCBI Taxonomy" id="2826491"/>
    <lineage>
        <taxon>Viruses</taxon>
        <taxon>Duplodnaviria</taxon>
        <taxon>Heunggongvirae</taxon>
        <taxon>Uroviricota</taxon>
        <taxon>Caudoviricetes</taxon>
    </lineage>
</organism>
<reference evidence="1" key="1">
    <citation type="journal article" date="2021" name="Proc. Natl. Acad. Sci. U.S.A.">
        <title>A Catalog of Tens of Thousands of Viruses from Human Metagenomes Reveals Hidden Associations with Chronic Diseases.</title>
        <authorList>
            <person name="Tisza M.J."/>
            <person name="Buck C.B."/>
        </authorList>
    </citation>
    <scope>NUCLEOTIDE SEQUENCE</scope>
    <source>
        <strain evidence="1">CttFh17</strain>
    </source>
</reference>
<dbReference type="GO" id="GO:0003700">
    <property type="term" value="F:DNA-binding transcription factor activity"/>
    <property type="evidence" value="ECO:0007669"/>
    <property type="project" value="InterPro"/>
</dbReference>